<dbReference type="PANTHER" id="PTHR46333">
    <property type="entry name" value="CYTOKINESIS PROTEIN 3"/>
    <property type="match status" value="1"/>
</dbReference>
<sequence length="393" mass="46168">MRLRKAIRQMLKQELRTVRNELSRWEHHPGQQFELLKPVFNTVSFTAKRKFSVSPKRIDDLIDRELNRLIKSPWSRFTSFFELTLLNVVAFIFVLASTLQGIMVFITYQETSFKVDLAAISEWFETPEDTSVSSPIAIPKSAVGMTPKPVRYMLPKQVTSSKEMGQALAYHIHRQDSRFVIRYVGDASQFNQVTDEAWKWLDRNEPYLMRIYDGGDGQYMDYGYYVDYELTMKYEITEDQGQRVQKKVKQIVQKIPKNWSDHKKVRYINDYIVRHTAYKLKSEESPYTPYSILFNREGVCEGYALTAYLLLQAADVQVRYISGKADGGGHAWNMVKLKNNWYHLDTTWNDPIPNRPDEVQEDYLLVSDQTLSKDHVWNKENYPQTAKVDYEEL</sequence>
<dbReference type="InterPro" id="IPR052557">
    <property type="entry name" value="CAP/Cytokinesis_protein"/>
</dbReference>
<dbReference type="PANTHER" id="PTHR46333:SF2">
    <property type="entry name" value="CYTOKINESIS PROTEIN 3"/>
    <property type="match status" value="1"/>
</dbReference>
<feature type="transmembrane region" description="Helical" evidence="1">
    <location>
        <begin position="85"/>
        <end position="108"/>
    </location>
</feature>
<reference evidence="3 4" key="1">
    <citation type="submission" date="2023-04" db="EMBL/GenBank/DDBJ databases">
        <title>Antarctic isolates genomes.</title>
        <authorList>
            <person name="Dimov S.G."/>
        </authorList>
    </citation>
    <scope>NUCLEOTIDE SEQUENCE [LARGE SCALE GENOMIC DNA]</scope>
    <source>
        <strain evidence="3 4">AL19</strain>
    </source>
</reference>
<dbReference type="Pfam" id="PF01841">
    <property type="entry name" value="Transglut_core"/>
    <property type="match status" value="1"/>
</dbReference>
<dbReference type="InterPro" id="IPR002931">
    <property type="entry name" value="Transglutaminase-like"/>
</dbReference>
<comment type="caution">
    <text evidence="3">The sequence shown here is derived from an EMBL/GenBank/DDBJ whole genome shotgun (WGS) entry which is preliminary data.</text>
</comment>
<dbReference type="SMART" id="SM00460">
    <property type="entry name" value="TGc"/>
    <property type="match status" value="1"/>
</dbReference>
<evidence type="ECO:0000313" key="3">
    <source>
        <dbReference type="EMBL" id="MDI3236407.1"/>
    </source>
</evidence>
<keyword evidence="1" id="KW-0472">Membrane</keyword>
<dbReference type="Gene3D" id="3.10.620.30">
    <property type="match status" value="1"/>
</dbReference>
<keyword evidence="4" id="KW-1185">Reference proteome</keyword>
<proteinExistence type="predicted"/>
<dbReference type="RefSeq" id="WP_282357419.1">
    <property type="nucleotide sequence ID" value="NZ_JASBQV010000039.1"/>
</dbReference>
<accession>A0ABT6R619</accession>
<evidence type="ECO:0000313" key="4">
    <source>
        <dbReference type="Proteomes" id="UP001243286"/>
    </source>
</evidence>
<dbReference type="SUPFAM" id="SSF54001">
    <property type="entry name" value="Cysteine proteinases"/>
    <property type="match status" value="1"/>
</dbReference>
<evidence type="ECO:0000256" key="1">
    <source>
        <dbReference type="SAM" id="Phobius"/>
    </source>
</evidence>
<dbReference type="InterPro" id="IPR038765">
    <property type="entry name" value="Papain-like_cys_pep_sf"/>
</dbReference>
<organism evidence="3 4">
    <name type="scientific">Exiguobacterium antarcticum</name>
    <dbReference type="NCBI Taxonomy" id="132920"/>
    <lineage>
        <taxon>Bacteria</taxon>
        <taxon>Bacillati</taxon>
        <taxon>Bacillota</taxon>
        <taxon>Bacilli</taxon>
        <taxon>Bacillales</taxon>
        <taxon>Bacillales Family XII. Incertae Sedis</taxon>
        <taxon>Exiguobacterium</taxon>
    </lineage>
</organism>
<protein>
    <submittedName>
        <fullName evidence="3">Transglutaminase domain-containing protein</fullName>
    </submittedName>
</protein>
<gene>
    <name evidence="3" type="ORF">QK289_15435</name>
</gene>
<feature type="domain" description="Transglutaminase-like" evidence="2">
    <location>
        <begin position="292"/>
        <end position="348"/>
    </location>
</feature>
<evidence type="ECO:0000259" key="2">
    <source>
        <dbReference type="SMART" id="SM00460"/>
    </source>
</evidence>
<keyword evidence="1" id="KW-0812">Transmembrane</keyword>
<dbReference type="EMBL" id="JASBQV010000039">
    <property type="protein sequence ID" value="MDI3236407.1"/>
    <property type="molecule type" value="Genomic_DNA"/>
</dbReference>
<keyword evidence="1" id="KW-1133">Transmembrane helix</keyword>
<dbReference type="Proteomes" id="UP001243286">
    <property type="component" value="Unassembled WGS sequence"/>
</dbReference>
<name>A0ABT6R619_9BACL</name>